<feature type="compositionally biased region" description="Low complexity" evidence="10">
    <location>
        <begin position="1"/>
        <end position="15"/>
    </location>
</feature>
<keyword evidence="4 9" id="KW-0808">Transferase</keyword>
<dbReference type="EMBL" id="MU854433">
    <property type="protein sequence ID" value="KAK4038315.1"/>
    <property type="molecule type" value="Genomic_DNA"/>
</dbReference>
<evidence type="ECO:0000256" key="3">
    <source>
        <dbReference type="ARBA" id="ARBA00022515"/>
    </source>
</evidence>
<comment type="similarity">
    <text evidence="1 9">Belongs to the eukaryotic-type primase small subunit family.</text>
</comment>
<reference evidence="12" key="1">
    <citation type="journal article" date="2023" name="Mol. Phylogenet. Evol.">
        <title>Genome-scale phylogeny and comparative genomics of the fungal order Sordariales.</title>
        <authorList>
            <person name="Hensen N."/>
            <person name="Bonometti L."/>
            <person name="Westerberg I."/>
            <person name="Brannstrom I.O."/>
            <person name="Guillou S."/>
            <person name="Cros-Aarteil S."/>
            <person name="Calhoun S."/>
            <person name="Haridas S."/>
            <person name="Kuo A."/>
            <person name="Mondo S."/>
            <person name="Pangilinan J."/>
            <person name="Riley R."/>
            <person name="LaButti K."/>
            <person name="Andreopoulos B."/>
            <person name="Lipzen A."/>
            <person name="Chen C."/>
            <person name="Yan M."/>
            <person name="Daum C."/>
            <person name="Ng V."/>
            <person name="Clum A."/>
            <person name="Steindorff A."/>
            <person name="Ohm R.A."/>
            <person name="Martin F."/>
            <person name="Silar P."/>
            <person name="Natvig D.O."/>
            <person name="Lalanne C."/>
            <person name="Gautier V."/>
            <person name="Ament-Velasquez S.L."/>
            <person name="Kruys A."/>
            <person name="Hutchinson M.I."/>
            <person name="Powell A.J."/>
            <person name="Barry K."/>
            <person name="Miller A.N."/>
            <person name="Grigoriev I.V."/>
            <person name="Debuchy R."/>
            <person name="Gladieux P."/>
            <person name="Hiltunen Thoren M."/>
            <person name="Johannesson H."/>
        </authorList>
    </citation>
    <scope>NUCLEOTIDE SEQUENCE [LARGE SCALE GENOMIC DNA]</scope>
    <source>
        <strain evidence="12">CBS 284.82</strain>
    </source>
</reference>
<keyword evidence="6 9" id="KW-0235">DNA replication</keyword>
<evidence type="ECO:0000256" key="2">
    <source>
        <dbReference type="ARBA" id="ARBA00022478"/>
    </source>
</evidence>
<dbReference type="NCBIfam" id="TIGR00335">
    <property type="entry name" value="primase_sml"/>
    <property type="match status" value="1"/>
</dbReference>
<dbReference type="GO" id="GO:0003899">
    <property type="term" value="F:DNA-directed RNA polymerase activity"/>
    <property type="evidence" value="ECO:0007669"/>
    <property type="project" value="InterPro"/>
</dbReference>
<evidence type="ECO:0000313" key="12">
    <source>
        <dbReference type="Proteomes" id="UP001303115"/>
    </source>
</evidence>
<sequence>MEEDAAPAAASSPAAAEEDIAMAEAGEIQGVVEDAKPVQPPSAQTAEDEDMGVEIKQERRTELKLEDLFAGMDSDDDGDFPSSSNPINGQEPVEADTQDASVELLRIYYQRFFPWRYMFQWLNHSPVPTNDFKHREFSLWLHNDAVMRYQSYTTSDLFRKDVLRLMPRRIEIGPVYTADPRDRKTFRNSTAFQPMAKELCFDIDLTDYDDIRTCCDKANICSKCWKFTTMAIKVLDTALREDFGYNHILWVYSGRRGVHAWVCDKKARALNDHHRKAIAAYFEVVSGKQGGKKVNIRRPLHPHLSRSIDILKDHFQQDVLETQDPWQTPDKADTLLLQHIPDLQLREALRKKWESSPGRASSAKWADIDALAHTDASGALESRDLLDAKQDVLLEHTYPRLDTAVSQKLNHLLKSPFVIHPGTGRVCVPIDHRGAALDAFDPLAVPTLQGLVREIDAWTDADGAAAALAAVEVSEGTAAAGGSSQDVKHVQDWEKTSLKPYIEYFRSFVTALMKDEREAVVKREREEDGEVEVKVESLDF</sequence>
<keyword evidence="5" id="KW-0548">Nucleotidyltransferase</keyword>
<keyword evidence="12" id="KW-1185">Reference proteome</keyword>
<dbReference type="GO" id="GO:0046872">
    <property type="term" value="F:metal ion binding"/>
    <property type="evidence" value="ECO:0007669"/>
    <property type="project" value="UniProtKB-KW"/>
</dbReference>
<keyword evidence="3 9" id="KW-0639">Primosome</keyword>
<keyword evidence="2 9" id="KW-0240">DNA-directed RNA polymerase</keyword>
<comment type="caution">
    <text evidence="11">The sequence shown here is derived from an EMBL/GenBank/DDBJ whole genome shotgun (WGS) entry which is preliminary data.</text>
</comment>
<name>A0AAN6SQA0_9PEZI</name>
<dbReference type="Proteomes" id="UP001303115">
    <property type="component" value="Unassembled WGS sequence"/>
</dbReference>
<organism evidence="11 12">
    <name type="scientific">Parachaetomium inaequale</name>
    <dbReference type="NCBI Taxonomy" id="2588326"/>
    <lineage>
        <taxon>Eukaryota</taxon>
        <taxon>Fungi</taxon>
        <taxon>Dikarya</taxon>
        <taxon>Ascomycota</taxon>
        <taxon>Pezizomycotina</taxon>
        <taxon>Sordariomycetes</taxon>
        <taxon>Sordariomycetidae</taxon>
        <taxon>Sordariales</taxon>
        <taxon>Chaetomiaceae</taxon>
        <taxon>Parachaetomium</taxon>
    </lineage>
</organism>
<dbReference type="Pfam" id="PF01896">
    <property type="entry name" value="DNA_primase_S"/>
    <property type="match status" value="1"/>
</dbReference>
<feature type="compositionally biased region" description="Basic and acidic residues" evidence="10">
    <location>
        <begin position="53"/>
        <end position="67"/>
    </location>
</feature>
<dbReference type="EC" id="2.7.7.-" evidence="9"/>
<dbReference type="InterPro" id="IPR014052">
    <property type="entry name" value="DNA_primase_ssu_euk/arc"/>
</dbReference>
<accession>A0AAN6SQA0</accession>
<evidence type="ECO:0000256" key="4">
    <source>
        <dbReference type="ARBA" id="ARBA00022679"/>
    </source>
</evidence>
<dbReference type="GO" id="GO:0005658">
    <property type="term" value="C:alpha DNA polymerase:primase complex"/>
    <property type="evidence" value="ECO:0007669"/>
    <property type="project" value="UniProtKB-ARBA"/>
</dbReference>
<dbReference type="SUPFAM" id="SSF56747">
    <property type="entry name" value="Prim-pol domain"/>
    <property type="match status" value="1"/>
</dbReference>
<evidence type="ECO:0000256" key="8">
    <source>
        <dbReference type="ARBA" id="ARBA00023163"/>
    </source>
</evidence>
<evidence type="ECO:0000256" key="10">
    <source>
        <dbReference type="SAM" id="MobiDB-lite"/>
    </source>
</evidence>
<dbReference type="Gene3D" id="3.90.920.10">
    <property type="entry name" value="DNA primase, PRIM domain"/>
    <property type="match status" value="1"/>
</dbReference>
<proteinExistence type="inferred from homology"/>
<evidence type="ECO:0000256" key="7">
    <source>
        <dbReference type="ARBA" id="ARBA00022723"/>
    </source>
</evidence>
<evidence type="ECO:0000256" key="5">
    <source>
        <dbReference type="ARBA" id="ARBA00022695"/>
    </source>
</evidence>
<feature type="region of interest" description="Disordered" evidence="10">
    <location>
        <begin position="1"/>
        <end position="96"/>
    </location>
</feature>
<dbReference type="CDD" id="cd04860">
    <property type="entry name" value="AE_Prim_S"/>
    <property type="match status" value="1"/>
</dbReference>
<evidence type="ECO:0000313" key="11">
    <source>
        <dbReference type="EMBL" id="KAK4038315.1"/>
    </source>
</evidence>
<dbReference type="InterPro" id="IPR002755">
    <property type="entry name" value="DNA_primase_S"/>
</dbReference>
<dbReference type="PANTHER" id="PTHR10536">
    <property type="entry name" value="DNA PRIMASE SMALL SUBUNIT"/>
    <property type="match status" value="1"/>
</dbReference>
<keyword evidence="8" id="KW-0804">Transcription</keyword>
<dbReference type="GO" id="GO:0006269">
    <property type="term" value="P:DNA replication, synthesis of primer"/>
    <property type="evidence" value="ECO:0007669"/>
    <property type="project" value="UniProtKB-KW"/>
</dbReference>
<gene>
    <name evidence="11" type="ORF">C8A01DRAFT_17602</name>
</gene>
<keyword evidence="7" id="KW-0479">Metal-binding</keyword>
<dbReference type="FunFam" id="3.90.920.10:FF:000002">
    <property type="entry name" value="DNA primase"/>
    <property type="match status" value="1"/>
</dbReference>
<evidence type="ECO:0000256" key="6">
    <source>
        <dbReference type="ARBA" id="ARBA00022705"/>
    </source>
</evidence>
<dbReference type="AlphaFoldDB" id="A0AAN6SQA0"/>
<evidence type="ECO:0000256" key="9">
    <source>
        <dbReference type="RuleBase" id="RU003514"/>
    </source>
</evidence>
<protein>
    <recommendedName>
        <fullName evidence="9">DNA primase</fullName>
        <ecNumber evidence="9">2.7.7.-</ecNumber>
    </recommendedName>
</protein>
<evidence type="ECO:0000256" key="1">
    <source>
        <dbReference type="ARBA" id="ARBA00009762"/>
    </source>
</evidence>